<dbReference type="Proteomes" id="UP000265566">
    <property type="component" value="Chromosome 1"/>
</dbReference>
<proteinExistence type="predicted"/>
<name>A0A396K4H8_MEDTR</name>
<evidence type="ECO:0000313" key="2">
    <source>
        <dbReference type="Proteomes" id="UP000265566"/>
    </source>
</evidence>
<reference evidence="2" key="1">
    <citation type="journal article" date="2018" name="Nat. Plants">
        <title>Whole-genome landscape of Medicago truncatula symbiotic genes.</title>
        <authorList>
            <person name="Pecrix Y."/>
            <person name="Staton S.E."/>
            <person name="Sallet E."/>
            <person name="Lelandais-Briere C."/>
            <person name="Moreau S."/>
            <person name="Carrere S."/>
            <person name="Blein T."/>
            <person name="Jardinaud M.F."/>
            <person name="Latrasse D."/>
            <person name="Zouine M."/>
            <person name="Zahm M."/>
            <person name="Kreplak J."/>
            <person name="Mayjonade B."/>
            <person name="Satge C."/>
            <person name="Perez M."/>
            <person name="Cauet S."/>
            <person name="Marande W."/>
            <person name="Chantry-Darmon C."/>
            <person name="Lopez-Roques C."/>
            <person name="Bouchez O."/>
            <person name="Berard A."/>
            <person name="Debelle F."/>
            <person name="Munos S."/>
            <person name="Bendahmane A."/>
            <person name="Berges H."/>
            <person name="Niebel A."/>
            <person name="Buitink J."/>
            <person name="Frugier F."/>
            <person name="Benhamed M."/>
            <person name="Crespi M."/>
            <person name="Gouzy J."/>
            <person name="Gamas P."/>
        </authorList>
    </citation>
    <scope>NUCLEOTIDE SEQUENCE [LARGE SCALE GENOMIC DNA]</scope>
    <source>
        <strain evidence="2">cv. Jemalong A17</strain>
    </source>
</reference>
<organism evidence="1 2">
    <name type="scientific">Medicago truncatula</name>
    <name type="common">Barrel medic</name>
    <name type="synonym">Medicago tribuloides</name>
    <dbReference type="NCBI Taxonomy" id="3880"/>
    <lineage>
        <taxon>Eukaryota</taxon>
        <taxon>Viridiplantae</taxon>
        <taxon>Streptophyta</taxon>
        <taxon>Embryophyta</taxon>
        <taxon>Tracheophyta</taxon>
        <taxon>Spermatophyta</taxon>
        <taxon>Magnoliopsida</taxon>
        <taxon>eudicotyledons</taxon>
        <taxon>Gunneridae</taxon>
        <taxon>Pentapetalae</taxon>
        <taxon>rosids</taxon>
        <taxon>fabids</taxon>
        <taxon>Fabales</taxon>
        <taxon>Fabaceae</taxon>
        <taxon>Papilionoideae</taxon>
        <taxon>50 kb inversion clade</taxon>
        <taxon>NPAAA clade</taxon>
        <taxon>Hologalegina</taxon>
        <taxon>IRL clade</taxon>
        <taxon>Trifolieae</taxon>
        <taxon>Medicago</taxon>
    </lineage>
</organism>
<gene>
    <name evidence="1" type="ORF">MtrunA17_Chr1g0213591</name>
</gene>
<evidence type="ECO:0000313" key="1">
    <source>
        <dbReference type="EMBL" id="RHN82793.1"/>
    </source>
</evidence>
<protein>
    <submittedName>
        <fullName evidence="1">Uncharacterized protein</fullName>
    </submittedName>
</protein>
<dbReference type="EMBL" id="PSQE01000001">
    <property type="protein sequence ID" value="RHN82793.1"/>
    <property type="molecule type" value="Genomic_DNA"/>
</dbReference>
<accession>A0A396K4H8</accession>
<comment type="caution">
    <text evidence="1">The sequence shown here is derived from an EMBL/GenBank/DDBJ whole genome shotgun (WGS) entry which is preliminary data.</text>
</comment>
<sequence length="79" mass="8787">MMILDGTSLLSCGSLDEICANLVCLITQSKRNSGSLHHITRNIKWKMLTSASEHSRALFKTFKRIISPFGMLKSTRGTC</sequence>
<dbReference type="AlphaFoldDB" id="A0A396K4H8"/>
<dbReference type="Gramene" id="rna6981">
    <property type="protein sequence ID" value="RHN82793.1"/>
    <property type="gene ID" value="gene6981"/>
</dbReference>